<dbReference type="RefSeq" id="WP_075609860.1">
    <property type="nucleotide sequence ID" value="NZ_CP052766.1"/>
</dbReference>
<evidence type="ECO:0000313" key="2">
    <source>
        <dbReference type="Proteomes" id="UP000219285"/>
    </source>
</evidence>
<dbReference type="Proteomes" id="UP000219285">
    <property type="component" value="Chromosome"/>
</dbReference>
<protein>
    <submittedName>
        <fullName evidence="1">Uncharacterized protein</fullName>
    </submittedName>
</protein>
<name>A0A6M4MHT4_9ALTE</name>
<dbReference type="EMBL" id="CP052766">
    <property type="protein sequence ID" value="QJR82145.1"/>
    <property type="molecule type" value="Genomic_DNA"/>
</dbReference>
<keyword evidence="2" id="KW-1185">Reference proteome</keyword>
<reference evidence="1 2" key="2">
    <citation type="submission" date="2020-04" db="EMBL/GenBank/DDBJ databases">
        <title>Complete genome sequence of Alteromonas pelagimontana 5.12T.</title>
        <authorList>
            <person name="Sinha R.K."/>
            <person name="Krishnan K.P."/>
            <person name="Kurian J.P."/>
        </authorList>
    </citation>
    <scope>NUCLEOTIDE SEQUENCE [LARGE SCALE GENOMIC DNA]</scope>
    <source>
        <strain evidence="1 2">5.12</strain>
    </source>
</reference>
<sequence length="133" mass="16276">MTKKTQHRDLQITFIHQFKRSTRTEWPDKFRMCWYFNPETLDYIYEHKDERFITNGFVLSDGLVQQLPDEFRKKYFAPNERCLLFLIFELQIVQFINSDEVDDLEFENVFGVSKNRYFSPEAIDEWTEQIDLL</sequence>
<organism evidence="1 2">
    <name type="scientific">Alteromonas pelagimontana</name>
    <dbReference type="NCBI Taxonomy" id="1858656"/>
    <lineage>
        <taxon>Bacteria</taxon>
        <taxon>Pseudomonadati</taxon>
        <taxon>Pseudomonadota</taxon>
        <taxon>Gammaproteobacteria</taxon>
        <taxon>Alteromonadales</taxon>
        <taxon>Alteromonadaceae</taxon>
        <taxon>Alteromonas/Salinimonas group</taxon>
        <taxon>Alteromonas</taxon>
    </lineage>
</organism>
<dbReference type="OrthoDB" id="6331985at2"/>
<dbReference type="AlphaFoldDB" id="A0A6M4MHT4"/>
<dbReference type="KEGG" id="apel:CA267_016000"/>
<gene>
    <name evidence="1" type="ORF">CA267_016000</name>
</gene>
<accession>A0A6M4MHT4</accession>
<evidence type="ECO:0000313" key="1">
    <source>
        <dbReference type="EMBL" id="QJR82145.1"/>
    </source>
</evidence>
<proteinExistence type="predicted"/>
<reference evidence="2" key="1">
    <citation type="submission" date="2014-12" db="EMBL/GenBank/DDBJ databases">
        <title>Complete genome sequence of a multi-drug resistant Klebsiella pneumoniae.</title>
        <authorList>
            <person name="Hua X."/>
            <person name="Chen Q."/>
            <person name="Li X."/>
            <person name="Feng Y."/>
            <person name="Ruan Z."/>
            <person name="Yu Y."/>
        </authorList>
    </citation>
    <scope>NUCLEOTIDE SEQUENCE [LARGE SCALE GENOMIC DNA]</scope>
    <source>
        <strain evidence="2">5.12</strain>
    </source>
</reference>